<feature type="signal peptide" evidence="1">
    <location>
        <begin position="1"/>
        <end position="21"/>
    </location>
</feature>
<evidence type="ECO:0000313" key="2">
    <source>
        <dbReference type="EMBL" id="KAK8575142.1"/>
    </source>
</evidence>
<accession>A0ABR2FA75</accession>
<dbReference type="Proteomes" id="UP001472677">
    <property type="component" value="Unassembled WGS sequence"/>
</dbReference>
<keyword evidence="3" id="KW-1185">Reference proteome</keyword>
<reference evidence="2 3" key="1">
    <citation type="journal article" date="2024" name="G3 (Bethesda)">
        <title>Genome assembly of Hibiscus sabdariffa L. provides insights into metabolisms of medicinal natural products.</title>
        <authorList>
            <person name="Kim T."/>
        </authorList>
    </citation>
    <scope>NUCLEOTIDE SEQUENCE [LARGE SCALE GENOMIC DNA]</scope>
    <source>
        <strain evidence="2">TK-2024</strain>
        <tissue evidence="2">Old leaves</tissue>
    </source>
</reference>
<protein>
    <submittedName>
        <fullName evidence="2">Uncharacterized protein</fullName>
    </submittedName>
</protein>
<keyword evidence="1" id="KW-0732">Signal</keyword>
<comment type="caution">
    <text evidence="2">The sequence shown here is derived from an EMBL/GenBank/DDBJ whole genome shotgun (WGS) entry which is preliminary data.</text>
</comment>
<feature type="chain" id="PRO_5047207536" evidence="1">
    <location>
        <begin position="22"/>
        <end position="114"/>
    </location>
</feature>
<gene>
    <name evidence="2" type="ORF">V6N12_062818</name>
</gene>
<evidence type="ECO:0000313" key="3">
    <source>
        <dbReference type="Proteomes" id="UP001472677"/>
    </source>
</evidence>
<sequence length="114" mass="12744">MIGIWELQLLWKHIVVLLLAARETNTVAGGDGKLVPKTVTESAPMDDAKASYASKVIDDKARNSKACPSLFGEEVIVCEEDVIVDQSTLIPTIRFFDRDHDQVDHSGNQWERYS</sequence>
<organism evidence="2 3">
    <name type="scientific">Hibiscus sabdariffa</name>
    <name type="common">roselle</name>
    <dbReference type="NCBI Taxonomy" id="183260"/>
    <lineage>
        <taxon>Eukaryota</taxon>
        <taxon>Viridiplantae</taxon>
        <taxon>Streptophyta</taxon>
        <taxon>Embryophyta</taxon>
        <taxon>Tracheophyta</taxon>
        <taxon>Spermatophyta</taxon>
        <taxon>Magnoliopsida</taxon>
        <taxon>eudicotyledons</taxon>
        <taxon>Gunneridae</taxon>
        <taxon>Pentapetalae</taxon>
        <taxon>rosids</taxon>
        <taxon>malvids</taxon>
        <taxon>Malvales</taxon>
        <taxon>Malvaceae</taxon>
        <taxon>Malvoideae</taxon>
        <taxon>Hibiscus</taxon>
    </lineage>
</organism>
<proteinExistence type="predicted"/>
<evidence type="ECO:0000256" key="1">
    <source>
        <dbReference type="SAM" id="SignalP"/>
    </source>
</evidence>
<name>A0ABR2FA75_9ROSI</name>
<dbReference type="EMBL" id="JBBPBM010000007">
    <property type="protein sequence ID" value="KAK8575142.1"/>
    <property type="molecule type" value="Genomic_DNA"/>
</dbReference>